<proteinExistence type="predicted"/>
<organism evidence="1 2">
    <name type="scientific">Ixodes persulcatus</name>
    <name type="common">Taiga tick</name>
    <dbReference type="NCBI Taxonomy" id="34615"/>
    <lineage>
        <taxon>Eukaryota</taxon>
        <taxon>Metazoa</taxon>
        <taxon>Ecdysozoa</taxon>
        <taxon>Arthropoda</taxon>
        <taxon>Chelicerata</taxon>
        <taxon>Arachnida</taxon>
        <taxon>Acari</taxon>
        <taxon>Parasitiformes</taxon>
        <taxon>Ixodida</taxon>
        <taxon>Ixodoidea</taxon>
        <taxon>Ixodidae</taxon>
        <taxon>Ixodinae</taxon>
        <taxon>Ixodes</taxon>
    </lineage>
</organism>
<dbReference type="Proteomes" id="UP000805193">
    <property type="component" value="Unassembled WGS sequence"/>
</dbReference>
<reference evidence="1 2" key="1">
    <citation type="journal article" date="2020" name="Cell">
        <title>Large-Scale Comparative Analyses of Tick Genomes Elucidate Their Genetic Diversity and Vector Capacities.</title>
        <authorList>
            <consortium name="Tick Genome and Microbiome Consortium (TIGMIC)"/>
            <person name="Jia N."/>
            <person name="Wang J."/>
            <person name="Shi W."/>
            <person name="Du L."/>
            <person name="Sun Y."/>
            <person name="Zhan W."/>
            <person name="Jiang J.F."/>
            <person name="Wang Q."/>
            <person name="Zhang B."/>
            <person name="Ji P."/>
            <person name="Bell-Sakyi L."/>
            <person name="Cui X.M."/>
            <person name="Yuan T.T."/>
            <person name="Jiang B.G."/>
            <person name="Yang W.F."/>
            <person name="Lam T.T."/>
            <person name="Chang Q.C."/>
            <person name="Ding S.J."/>
            <person name="Wang X.J."/>
            <person name="Zhu J.G."/>
            <person name="Ruan X.D."/>
            <person name="Zhao L."/>
            <person name="Wei J.T."/>
            <person name="Ye R.Z."/>
            <person name="Que T.C."/>
            <person name="Du C.H."/>
            <person name="Zhou Y.H."/>
            <person name="Cheng J.X."/>
            <person name="Dai P.F."/>
            <person name="Guo W.B."/>
            <person name="Han X.H."/>
            <person name="Huang E.J."/>
            <person name="Li L.F."/>
            <person name="Wei W."/>
            <person name="Gao Y.C."/>
            <person name="Liu J.Z."/>
            <person name="Shao H.Z."/>
            <person name="Wang X."/>
            <person name="Wang C.C."/>
            <person name="Yang T.C."/>
            <person name="Huo Q.B."/>
            <person name="Li W."/>
            <person name="Chen H.Y."/>
            <person name="Chen S.E."/>
            <person name="Zhou L.G."/>
            <person name="Ni X.B."/>
            <person name="Tian J.H."/>
            <person name="Sheng Y."/>
            <person name="Liu T."/>
            <person name="Pan Y.S."/>
            <person name="Xia L.Y."/>
            <person name="Li J."/>
            <person name="Zhao F."/>
            <person name="Cao W.C."/>
        </authorList>
    </citation>
    <scope>NUCLEOTIDE SEQUENCE [LARGE SCALE GENOMIC DNA]</scope>
    <source>
        <strain evidence="1">Iper-2018</strain>
    </source>
</reference>
<keyword evidence="2" id="KW-1185">Reference proteome</keyword>
<name>A0AC60PZK0_IXOPE</name>
<sequence>MARVHNTIVTRHIFFRLNGQEEIFKRVRWIMDSGLNLHWHEDLIPDPGPCWTKFHPDHLHDYASLNYQDFAVIFYLLLCSHGLAFCGYLSELVLFHWCCLKSRSRIGPNSYLN</sequence>
<evidence type="ECO:0000313" key="2">
    <source>
        <dbReference type="Proteomes" id="UP000805193"/>
    </source>
</evidence>
<evidence type="ECO:0000313" key="1">
    <source>
        <dbReference type="EMBL" id="KAG0426685.1"/>
    </source>
</evidence>
<accession>A0AC60PZK0</accession>
<dbReference type="EMBL" id="JABSTQ010009694">
    <property type="protein sequence ID" value="KAG0426685.1"/>
    <property type="molecule type" value="Genomic_DNA"/>
</dbReference>
<gene>
    <name evidence="1" type="ORF">HPB47_026215</name>
</gene>
<comment type="caution">
    <text evidence="1">The sequence shown here is derived from an EMBL/GenBank/DDBJ whole genome shotgun (WGS) entry which is preliminary data.</text>
</comment>
<protein>
    <submittedName>
        <fullName evidence="1">Uncharacterized protein</fullName>
    </submittedName>
</protein>